<feature type="transmembrane region" description="Helical" evidence="9">
    <location>
        <begin position="501"/>
        <end position="523"/>
    </location>
</feature>
<sequence length="603" mass="65560">MSNNGLPYWAIAEISPSFAGPLSAKVPAKYQFRKNYLYSQVSQVYSLTSLFTTTSMSKESGKVLQVNYSDSDTSNGEEQYVHKIKPVEDEDDTSMLMSFDNHKPTITIIILTLMASFSGFMFGFDTGYISSALVSIGTDLDNKVLTYGEKELITSATSLGALLSAISAGLLADIIGRKPVIMGSNLLFVVGSVIQCAANTVWTMIGGRFVMGFGVGIGSLIAPLYIGEMAPSRFRGRLVIINVIAITSGQLVAYAIGAGLTHVHNGWRILVGLSIIPPVIQLFVFFFLPETPRFLIMVNKLEKAAKVISKTHNESDEELIQTKILEIQSANATIPGSNPFQKTWNAIKEIHRVPSNFRALVIGCGLQGIQQFTGFNSLMYFSATVFETIGFKNSTAVSLIVAGTNFIVTSIAFFVIDRVGRRRILLIGVTGMILSLVMCAVAFHFLDIHFSGHNAVVETNGISGTGVAIIVGMIFYVASYALGIGNVPWQQSELFPQSVRGVGSAYCTAVNWSGSLVIASTFLTMLENITPTGTFSFFAGLCLVSLIFVYFCYPELSGLKLEETQEILTGGFNIKASLKLAKQRRNKQLEDPDKIVHKVVDQV</sequence>
<dbReference type="CDD" id="cd17360">
    <property type="entry name" value="MFS_HMIT_like"/>
    <property type="match status" value="1"/>
</dbReference>
<dbReference type="NCBIfam" id="TIGR00879">
    <property type="entry name" value="SP"/>
    <property type="match status" value="1"/>
</dbReference>
<gene>
    <name evidence="11" type="primary">ITR2</name>
    <name evidence="11" type="ORF">ATY40_BA7502686</name>
</gene>
<evidence type="ECO:0000256" key="9">
    <source>
        <dbReference type="SAM" id="Phobius"/>
    </source>
</evidence>
<feature type="transmembrane region" description="Helical" evidence="9">
    <location>
        <begin position="535"/>
        <end position="553"/>
    </location>
</feature>
<feature type="transmembrane region" description="Helical" evidence="9">
    <location>
        <begin position="208"/>
        <end position="226"/>
    </location>
</feature>
<evidence type="ECO:0000256" key="8">
    <source>
        <dbReference type="RuleBase" id="RU003346"/>
    </source>
</evidence>
<dbReference type="GO" id="GO:0005366">
    <property type="term" value="F:myo-inositol:proton symporter activity"/>
    <property type="evidence" value="ECO:0007669"/>
    <property type="project" value="TreeGrafter"/>
</dbReference>
<keyword evidence="4 9" id="KW-0812">Transmembrane</keyword>
<evidence type="ECO:0000256" key="6">
    <source>
        <dbReference type="ARBA" id="ARBA00023136"/>
    </source>
</evidence>
<keyword evidence="3 8" id="KW-0813">Transport</keyword>
<organism evidence="11 12">
    <name type="scientific">Komagataella pastoris</name>
    <name type="common">Yeast</name>
    <name type="synonym">Pichia pastoris</name>
    <dbReference type="NCBI Taxonomy" id="4922"/>
    <lineage>
        <taxon>Eukaryota</taxon>
        <taxon>Fungi</taxon>
        <taxon>Dikarya</taxon>
        <taxon>Ascomycota</taxon>
        <taxon>Saccharomycotina</taxon>
        <taxon>Pichiomycetes</taxon>
        <taxon>Pichiales</taxon>
        <taxon>Pichiaceae</taxon>
        <taxon>Komagataella</taxon>
    </lineage>
</organism>
<keyword evidence="12" id="KW-1185">Reference proteome</keyword>
<name>A0A1B2JAL5_PICPA</name>
<feature type="transmembrane region" description="Helical" evidence="9">
    <location>
        <begin position="395"/>
        <end position="416"/>
    </location>
</feature>
<dbReference type="PROSITE" id="PS00216">
    <property type="entry name" value="SUGAR_TRANSPORT_1"/>
    <property type="match status" value="2"/>
</dbReference>
<feature type="transmembrane region" description="Helical" evidence="9">
    <location>
        <begin position="152"/>
        <end position="172"/>
    </location>
</feature>
<evidence type="ECO:0000313" key="11">
    <source>
        <dbReference type="EMBL" id="ANZ75063.1"/>
    </source>
</evidence>
<evidence type="ECO:0000256" key="7">
    <source>
        <dbReference type="ARBA" id="ARBA00049119"/>
    </source>
</evidence>
<feature type="transmembrane region" description="Helical" evidence="9">
    <location>
        <begin position="466"/>
        <end position="489"/>
    </location>
</feature>
<dbReference type="EMBL" id="CP014585">
    <property type="protein sequence ID" value="ANZ75063.1"/>
    <property type="molecule type" value="Genomic_DNA"/>
</dbReference>
<comment type="similarity">
    <text evidence="2 8">Belongs to the major facilitator superfamily. Sugar transporter (TC 2.A.1.1) family.</text>
</comment>
<dbReference type="OrthoDB" id="6339427at2759"/>
<feature type="transmembrane region" description="Helical" evidence="9">
    <location>
        <begin position="105"/>
        <end position="124"/>
    </location>
</feature>
<evidence type="ECO:0000256" key="3">
    <source>
        <dbReference type="ARBA" id="ARBA00022448"/>
    </source>
</evidence>
<dbReference type="InterPro" id="IPR050814">
    <property type="entry name" value="Myo-inositol_Transporter"/>
</dbReference>
<keyword evidence="5 9" id="KW-1133">Transmembrane helix</keyword>
<evidence type="ECO:0000256" key="2">
    <source>
        <dbReference type="ARBA" id="ARBA00010992"/>
    </source>
</evidence>
<reference evidence="11 12" key="1">
    <citation type="submission" date="2016-02" db="EMBL/GenBank/DDBJ databases">
        <title>Comparative genomic and transcriptomic foundation for Pichia pastoris.</title>
        <authorList>
            <person name="Love K.R."/>
            <person name="Shah K.A."/>
            <person name="Whittaker C.A."/>
            <person name="Wu J."/>
            <person name="Bartlett M.C."/>
            <person name="Ma D."/>
            <person name="Leeson R.L."/>
            <person name="Priest M."/>
            <person name="Young S.K."/>
            <person name="Love J.C."/>
        </authorList>
    </citation>
    <scope>NUCLEOTIDE SEQUENCE [LARGE SCALE GENOMIC DNA]</scope>
    <source>
        <strain evidence="11 12">ATCC 28485</strain>
    </source>
</reference>
<dbReference type="AlphaFoldDB" id="A0A1B2JAL5"/>
<feature type="domain" description="Major facilitator superfamily (MFS) profile" evidence="10">
    <location>
        <begin position="111"/>
        <end position="557"/>
    </location>
</feature>
<dbReference type="PRINTS" id="PR00171">
    <property type="entry name" value="SUGRTRNSPORT"/>
</dbReference>
<keyword evidence="6 9" id="KW-0472">Membrane</keyword>
<dbReference type="InterPro" id="IPR003663">
    <property type="entry name" value="Sugar/inositol_transpt"/>
</dbReference>
<feature type="transmembrane region" description="Helical" evidence="9">
    <location>
        <begin position="238"/>
        <end position="257"/>
    </location>
</feature>
<dbReference type="FunFam" id="1.20.1250.20:FF:000073">
    <property type="entry name" value="MFS myo-inositol transporter, putative"/>
    <property type="match status" value="1"/>
</dbReference>
<dbReference type="GO" id="GO:0016020">
    <property type="term" value="C:membrane"/>
    <property type="evidence" value="ECO:0007669"/>
    <property type="project" value="UniProtKB-SubCell"/>
</dbReference>
<evidence type="ECO:0000256" key="5">
    <source>
        <dbReference type="ARBA" id="ARBA00022989"/>
    </source>
</evidence>
<feature type="transmembrane region" description="Helical" evidence="9">
    <location>
        <begin position="184"/>
        <end position="202"/>
    </location>
</feature>
<dbReference type="PROSITE" id="PS50850">
    <property type="entry name" value="MFS"/>
    <property type="match status" value="1"/>
</dbReference>
<dbReference type="Gene3D" id="1.20.1250.20">
    <property type="entry name" value="MFS general substrate transporter like domains"/>
    <property type="match status" value="1"/>
</dbReference>
<comment type="subcellular location">
    <subcellularLocation>
        <location evidence="1">Membrane</location>
        <topology evidence="1">Multi-pass membrane protein</topology>
    </subcellularLocation>
</comment>
<feature type="transmembrane region" description="Helical" evidence="9">
    <location>
        <begin position="423"/>
        <end position="446"/>
    </location>
</feature>
<dbReference type="Proteomes" id="UP000094565">
    <property type="component" value="Chromosome 2"/>
</dbReference>
<dbReference type="PROSITE" id="PS00217">
    <property type="entry name" value="SUGAR_TRANSPORT_2"/>
    <property type="match status" value="1"/>
</dbReference>
<protein>
    <submittedName>
        <fullName evidence="11">BA75_02686T0</fullName>
    </submittedName>
</protein>
<evidence type="ECO:0000256" key="1">
    <source>
        <dbReference type="ARBA" id="ARBA00004141"/>
    </source>
</evidence>
<feature type="transmembrane region" description="Helical" evidence="9">
    <location>
        <begin position="357"/>
        <end position="375"/>
    </location>
</feature>
<comment type="catalytic activity">
    <reaction evidence="7">
        <text>myo-inositol(out) + H(+)(out) = myo-inositol(in) + H(+)(in)</text>
        <dbReference type="Rhea" id="RHEA:60364"/>
        <dbReference type="ChEBI" id="CHEBI:15378"/>
        <dbReference type="ChEBI" id="CHEBI:17268"/>
    </reaction>
</comment>
<dbReference type="SUPFAM" id="SSF103473">
    <property type="entry name" value="MFS general substrate transporter"/>
    <property type="match status" value="1"/>
</dbReference>
<dbReference type="PANTHER" id="PTHR48020">
    <property type="entry name" value="PROTON MYO-INOSITOL COTRANSPORTER"/>
    <property type="match status" value="1"/>
</dbReference>
<feature type="transmembrane region" description="Helical" evidence="9">
    <location>
        <begin position="269"/>
        <end position="288"/>
    </location>
</feature>
<evidence type="ECO:0000259" key="10">
    <source>
        <dbReference type="PROSITE" id="PS50850"/>
    </source>
</evidence>
<evidence type="ECO:0000256" key="4">
    <source>
        <dbReference type="ARBA" id="ARBA00022692"/>
    </source>
</evidence>
<dbReference type="InterPro" id="IPR005829">
    <property type="entry name" value="Sugar_transporter_CS"/>
</dbReference>
<dbReference type="InterPro" id="IPR020846">
    <property type="entry name" value="MFS_dom"/>
</dbReference>
<dbReference type="InterPro" id="IPR005828">
    <property type="entry name" value="MFS_sugar_transport-like"/>
</dbReference>
<evidence type="ECO:0000313" key="12">
    <source>
        <dbReference type="Proteomes" id="UP000094565"/>
    </source>
</evidence>
<proteinExistence type="inferred from homology"/>
<dbReference type="GO" id="GO:1904679">
    <property type="term" value="P:myo-inositol import across plasma membrane"/>
    <property type="evidence" value="ECO:0007669"/>
    <property type="project" value="TreeGrafter"/>
</dbReference>
<accession>A0A1B2JAL5</accession>
<dbReference type="PANTHER" id="PTHR48020:SF12">
    <property type="entry name" value="PROTON MYO-INOSITOL COTRANSPORTER"/>
    <property type="match status" value="1"/>
</dbReference>
<dbReference type="InterPro" id="IPR036259">
    <property type="entry name" value="MFS_trans_sf"/>
</dbReference>
<dbReference type="Pfam" id="PF00083">
    <property type="entry name" value="Sugar_tr"/>
    <property type="match status" value="1"/>
</dbReference>